<feature type="domain" description="Major facilitator superfamily (MFS) profile" evidence="7">
    <location>
        <begin position="61"/>
        <end position="490"/>
    </location>
</feature>
<organism evidence="8 9">
    <name type="scientific">Aspergillus calidoustus</name>
    <dbReference type="NCBI Taxonomy" id="454130"/>
    <lineage>
        <taxon>Eukaryota</taxon>
        <taxon>Fungi</taxon>
        <taxon>Dikarya</taxon>
        <taxon>Ascomycota</taxon>
        <taxon>Pezizomycotina</taxon>
        <taxon>Eurotiomycetes</taxon>
        <taxon>Eurotiomycetidae</taxon>
        <taxon>Eurotiales</taxon>
        <taxon>Aspergillaceae</taxon>
        <taxon>Aspergillus</taxon>
        <taxon>Aspergillus subgen. Nidulantes</taxon>
    </lineage>
</organism>
<feature type="transmembrane region" description="Helical" evidence="6">
    <location>
        <begin position="370"/>
        <end position="389"/>
    </location>
</feature>
<dbReference type="AlphaFoldDB" id="A0A0U5GWM1"/>
<proteinExistence type="predicted"/>
<dbReference type="InterPro" id="IPR036259">
    <property type="entry name" value="MFS_trans_sf"/>
</dbReference>
<evidence type="ECO:0000256" key="2">
    <source>
        <dbReference type="ARBA" id="ARBA00022692"/>
    </source>
</evidence>
<feature type="transmembrane region" description="Helical" evidence="6">
    <location>
        <begin position="395"/>
        <end position="416"/>
    </location>
</feature>
<dbReference type="GO" id="GO:0022857">
    <property type="term" value="F:transmembrane transporter activity"/>
    <property type="evidence" value="ECO:0007669"/>
    <property type="project" value="InterPro"/>
</dbReference>
<name>A0A0U5GWM1_ASPCI</name>
<feature type="region of interest" description="Disordered" evidence="5">
    <location>
        <begin position="1"/>
        <end position="56"/>
    </location>
</feature>
<dbReference type="GO" id="GO:0016020">
    <property type="term" value="C:membrane"/>
    <property type="evidence" value="ECO:0007669"/>
    <property type="project" value="UniProtKB-SubCell"/>
</dbReference>
<dbReference type="STRING" id="454130.A0A0U5GWM1"/>
<evidence type="ECO:0000313" key="9">
    <source>
        <dbReference type="Proteomes" id="UP000054771"/>
    </source>
</evidence>
<accession>A0A0U5GWM1</accession>
<evidence type="ECO:0000256" key="5">
    <source>
        <dbReference type="SAM" id="MobiDB-lite"/>
    </source>
</evidence>
<protein>
    <submittedName>
        <fullName evidence="8">Putative VrtL</fullName>
    </submittedName>
</protein>
<keyword evidence="2 6" id="KW-0812">Transmembrane</keyword>
<dbReference type="PROSITE" id="PS50850">
    <property type="entry name" value="MFS"/>
    <property type="match status" value="1"/>
</dbReference>
<feature type="transmembrane region" description="Helical" evidence="6">
    <location>
        <begin position="63"/>
        <end position="83"/>
    </location>
</feature>
<dbReference type="SUPFAM" id="SSF103473">
    <property type="entry name" value="MFS general substrate transporter"/>
    <property type="match status" value="1"/>
</dbReference>
<feature type="transmembrane region" description="Helical" evidence="6">
    <location>
        <begin position="187"/>
        <end position="210"/>
    </location>
</feature>
<dbReference type="EMBL" id="CDMC01000007">
    <property type="protein sequence ID" value="CEN62700.1"/>
    <property type="molecule type" value="Genomic_DNA"/>
</dbReference>
<evidence type="ECO:0000259" key="7">
    <source>
        <dbReference type="PROSITE" id="PS50850"/>
    </source>
</evidence>
<comment type="subcellular location">
    <subcellularLocation>
        <location evidence="1">Membrane</location>
        <topology evidence="1">Multi-pass membrane protein</topology>
    </subcellularLocation>
</comment>
<feature type="transmembrane region" description="Helical" evidence="6">
    <location>
        <begin position="153"/>
        <end position="175"/>
    </location>
</feature>
<keyword evidence="9" id="KW-1185">Reference proteome</keyword>
<dbReference type="PANTHER" id="PTHR23502:SF143">
    <property type="entry name" value="MULTIDRUG TRANSPORTER, PUTATIVE (AFU_ORTHOLOGUE AFUA_7G04900)-RELATED"/>
    <property type="match status" value="1"/>
</dbReference>
<dbReference type="OrthoDB" id="6770063at2759"/>
<feature type="transmembrane region" description="Helical" evidence="6">
    <location>
        <begin position="428"/>
        <end position="454"/>
    </location>
</feature>
<dbReference type="InterPro" id="IPR011701">
    <property type="entry name" value="MFS"/>
</dbReference>
<feature type="transmembrane region" description="Helical" evidence="6">
    <location>
        <begin position="329"/>
        <end position="349"/>
    </location>
</feature>
<gene>
    <name evidence="8" type="ORF">ASPCAL09332</name>
</gene>
<dbReference type="FunFam" id="1.20.1250.20:FF:000011">
    <property type="entry name" value="MFS multidrug transporter, putative"/>
    <property type="match status" value="1"/>
</dbReference>
<dbReference type="Pfam" id="PF07690">
    <property type="entry name" value="MFS_1"/>
    <property type="match status" value="1"/>
</dbReference>
<dbReference type="CDD" id="cd17323">
    <property type="entry name" value="MFS_Tpo1_MDR_like"/>
    <property type="match status" value="1"/>
</dbReference>
<feature type="transmembrane region" description="Helical" evidence="6">
    <location>
        <begin position="290"/>
        <end position="309"/>
    </location>
</feature>
<dbReference type="InterPro" id="IPR020846">
    <property type="entry name" value="MFS_dom"/>
</dbReference>
<dbReference type="PANTHER" id="PTHR23502">
    <property type="entry name" value="MAJOR FACILITATOR SUPERFAMILY"/>
    <property type="match status" value="1"/>
</dbReference>
<reference evidence="9" key="1">
    <citation type="journal article" date="2016" name="Genome Announc.">
        <title>Draft genome sequences of fungus Aspergillus calidoustus.</title>
        <authorList>
            <person name="Horn F."/>
            <person name="Linde J."/>
            <person name="Mattern D.J."/>
            <person name="Walther G."/>
            <person name="Guthke R."/>
            <person name="Scherlach K."/>
            <person name="Martin K."/>
            <person name="Brakhage A.A."/>
            <person name="Petzke L."/>
            <person name="Valiante V."/>
        </authorList>
    </citation>
    <scope>NUCLEOTIDE SEQUENCE [LARGE SCALE GENOMIC DNA]</scope>
    <source>
        <strain evidence="9">SF006504</strain>
    </source>
</reference>
<evidence type="ECO:0000313" key="8">
    <source>
        <dbReference type="EMBL" id="CEN62700.1"/>
    </source>
</evidence>
<feature type="transmembrane region" description="Helical" evidence="6">
    <location>
        <begin position="98"/>
        <end position="116"/>
    </location>
</feature>
<keyword evidence="4 6" id="KW-0472">Membrane</keyword>
<dbReference type="OMA" id="MGCLQGM"/>
<evidence type="ECO:0000256" key="1">
    <source>
        <dbReference type="ARBA" id="ARBA00004141"/>
    </source>
</evidence>
<dbReference type="Proteomes" id="UP000054771">
    <property type="component" value="Unassembled WGS sequence"/>
</dbReference>
<evidence type="ECO:0000256" key="3">
    <source>
        <dbReference type="ARBA" id="ARBA00022989"/>
    </source>
</evidence>
<dbReference type="Gene3D" id="1.20.1250.20">
    <property type="entry name" value="MFS general substrate transporter like domains"/>
    <property type="match status" value="1"/>
</dbReference>
<sequence>MRLQEESHQGPSPAPDKIDLEASKPPALEQPQDRDPDLATRSSETDPENPKNWPKSTKWKNTWTISLFVFISPISSSMIAPAMQDLGEALDMRSDFEVYLSMAIFILAYAIGPIFFGPASELYGRVRLLQVSNLWYTAWNLGCGFAQTKRQLFAFRFLAGIGGSAPLAIGGGAISDMWTAEERGKAMGVYTLGPLLGPVIGPIAGGFIAQYSTWRWIFWSTSAAAVVVQVIGFVCLRECHPGTILRRRCERLAKEMGNLNPHTEERLQALMTKLLHAFARPILLFTTQPIVFAMALYMAYLFGTTYLMFATFPEIWTEVYNETPSIAGLNYLSIAIGSFVGLVMQLKLIDRIYHALKRRNNGIATPEFRMPLLFIGSVLGTIGLFWYAWSIGRTHWIMPNIGAFIYTAGTISCLQGMQTYIVDSYQTYAASALAACAVLRSLAGFGFPLFAPYMYDSLGYAWGTSVLALVTVAIGWTAPVGFWVFGERLRGVSRFAAG</sequence>
<evidence type="ECO:0000256" key="4">
    <source>
        <dbReference type="ARBA" id="ARBA00023136"/>
    </source>
</evidence>
<keyword evidence="3 6" id="KW-1133">Transmembrane helix</keyword>
<feature type="transmembrane region" description="Helical" evidence="6">
    <location>
        <begin position="460"/>
        <end position="485"/>
    </location>
</feature>
<evidence type="ECO:0000256" key="6">
    <source>
        <dbReference type="SAM" id="Phobius"/>
    </source>
</evidence>